<dbReference type="EMBL" id="BJYF01000019">
    <property type="protein sequence ID" value="GEN60601.1"/>
    <property type="molecule type" value="Genomic_DNA"/>
</dbReference>
<dbReference type="InterPro" id="IPR051086">
    <property type="entry name" value="RNase_D-like"/>
</dbReference>
<keyword evidence="1 6" id="KW-0963">Cytoplasm</keyword>
<dbReference type="Proteomes" id="UP000321635">
    <property type="component" value="Unassembled WGS sequence"/>
</dbReference>
<dbReference type="Gene3D" id="3.30.420.10">
    <property type="entry name" value="Ribonuclease H-like superfamily/Ribonuclease H"/>
    <property type="match status" value="1"/>
</dbReference>
<evidence type="ECO:0000313" key="9">
    <source>
        <dbReference type="Proteomes" id="UP000321635"/>
    </source>
</evidence>
<evidence type="ECO:0000313" key="8">
    <source>
        <dbReference type="EMBL" id="GEN60601.1"/>
    </source>
</evidence>
<evidence type="ECO:0000256" key="2">
    <source>
        <dbReference type="ARBA" id="ARBA00022694"/>
    </source>
</evidence>
<dbReference type="GO" id="GO:0008408">
    <property type="term" value="F:3'-5' exonuclease activity"/>
    <property type="evidence" value="ECO:0007669"/>
    <property type="project" value="InterPro"/>
</dbReference>
<comment type="catalytic activity">
    <reaction evidence="6">
        <text>Exonucleolytic cleavage that removes extra residues from the 3'-terminus of tRNA to produce 5'-mononucleotides.</text>
        <dbReference type="EC" id="3.1.13.5"/>
    </reaction>
</comment>
<feature type="domain" description="HRDC" evidence="7">
    <location>
        <begin position="263"/>
        <end position="344"/>
    </location>
</feature>
<evidence type="ECO:0000256" key="5">
    <source>
        <dbReference type="ARBA" id="ARBA00022839"/>
    </source>
</evidence>
<dbReference type="SMART" id="SM00341">
    <property type="entry name" value="HRDC"/>
    <property type="match status" value="1"/>
</dbReference>
<keyword evidence="3 6" id="KW-0540">Nuclease</keyword>
<dbReference type="InterPro" id="IPR012337">
    <property type="entry name" value="RNaseH-like_sf"/>
</dbReference>
<keyword evidence="5 6" id="KW-0269">Exonuclease</keyword>
<dbReference type="STRING" id="1120919.GCA_000429165_02580"/>
<dbReference type="Pfam" id="PF01612">
    <property type="entry name" value="DNA_pol_A_exo1"/>
    <property type="match status" value="1"/>
</dbReference>
<dbReference type="CDD" id="cd06142">
    <property type="entry name" value="RNaseD_exo"/>
    <property type="match status" value="1"/>
</dbReference>
<dbReference type="Gene3D" id="1.10.150.80">
    <property type="entry name" value="HRDC domain"/>
    <property type="match status" value="1"/>
</dbReference>
<dbReference type="PROSITE" id="PS50967">
    <property type="entry name" value="HRDC"/>
    <property type="match status" value="1"/>
</dbReference>
<dbReference type="GO" id="GO:0000166">
    <property type="term" value="F:nucleotide binding"/>
    <property type="evidence" value="ECO:0007669"/>
    <property type="project" value="InterPro"/>
</dbReference>
<dbReference type="HAMAP" id="MF_01899">
    <property type="entry name" value="RNase_D"/>
    <property type="match status" value="1"/>
</dbReference>
<dbReference type="AlphaFoldDB" id="A0A511XCK1"/>
<dbReference type="SMART" id="SM00474">
    <property type="entry name" value="35EXOc"/>
    <property type="match status" value="1"/>
</dbReference>
<dbReference type="SUPFAM" id="SSF53098">
    <property type="entry name" value="Ribonuclease H-like"/>
    <property type="match status" value="1"/>
</dbReference>
<keyword evidence="2 6" id="KW-0819">tRNA processing</keyword>
<dbReference type="InterPro" id="IPR002562">
    <property type="entry name" value="3'-5'_exonuclease_dom"/>
</dbReference>
<gene>
    <name evidence="6 8" type="primary">rnd</name>
    <name evidence="8" type="ORF">ANI02nite_24850</name>
</gene>
<comment type="caution">
    <text evidence="8">The sequence shown here is derived from an EMBL/GenBank/DDBJ whole genome shotgun (WGS) entry which is preliminary data.</text>
</comment>
<evidence type="ECO:0000256" key="3">
    <source>
        <dbReference type="ARBA" id="ARBA00022722"/>
    </source>
</evidence>
<dbReference type="InterPro" id="IPR006292">
    <property type="entry name" value="RNase_D"/>
</dbReference>
<dbReference type="GO" id="GO:0042780">
    <property type="term" value="P:tRNA 3'-end processing"/>
    <property type="evidence" value="ECO:0007669"/>
    <property type="project" value="UniProtKB-UniRule"/>
</dbReference>
<dbReference type="SUPFAM" id="SSF47819">
    <property type="entry name" value="HRDC-like"/>
    <property type="match status" value="2"/>
</dbReference>
<proteinExistence type="inferred from homology"/>
<comment type="subcellular location">
    <subcellularLocation>
        <location evidence="6">Cytoplasm</location>
    </subcellularLocation>
</comment>
<evidence type="ECO:0000256" key="6">
    <source>
        <dbReference type="HAMAP-Rule" id="MF_01899"/>
    </source>
</evidence>
<protein>
    <recommendedName>
        <fullName evidence="6">Ribonuclease D</fullName>
        <shortName evidence="6">RNase D</shortName>
        <ecNumber evidence="6">3.1.13.5</ecNumber>
    </recommendedName>
</protein>
<comment type="cofactor">
    <cofactor evidence="6">
        <name>a divalent metal cation</name>
        <dbReference type="ChEBI" id="CHEBI:60240"/>
    </cofactor>
</comment>
<organism evidence="8 9">
    <name type="scientific">Acetobacter nitrogenifigens DSM 23921 = NBRC 105050</name>
    <dbReference type="NCBI Taxonomy" id="1120919"/>
    <lineage>
        <taxon>Bacteria</taxon>
        <taxon>Pseudomonadati</taxon>
        <taxon>Pseudomonadota</taxon>
        <taxon>Alphaproteobacteria</taxon>
        <taxon>Acetobacterales</taxon>
        <taxon>Acetobacteraceae</taxon>
        <taxon>Acetobacter</taxon>
    </lineage>
</organism>
<keyword evidence="9" id="KW-1185">Reference proteome</keyword>
<accession>A0A511XCK1</accession>
<dbReference type="GO" id="GO:0003676">
    <property type="term" value="F:nucleic acid binding"/>
    <property type="evidence" value="ECO:0007669"/>
    <property type="project" value="InterPro"/>
</dbReference>
<dbReference type="Pfam" id="PF00570">
    <property type="entry name" value="HRDC"/>
    <property type="match status" value="1"/>
</dbReference>
<dbReference type="InterPro" id="IPR010997">
    <property type="entry name" value="HRDC-like_sf"/>
</dbReference>
<evidence type="ECO:0000256" key="1">
    <source>
        <dbReference type="ARBA" id="ARBA00022490"/>
    </source>
</evidence>
<sequence>MGRADPVGAQARRVCQSAAACVKRIRYGYRGSFRSSGLLCKKWLMAKPARHSFPEPRLIVRTDDLAETVSRLRNEPFVTVDTEFMRERTYWPELCLVQLAGASEVALVDALAPGLDLTPLAELFDDTSVVKVLHAARQDLEIFLHLFDRLPTPMFDTQVAAMVAGYGEQVGYDNLVGALTGAVIDKSHRFTDWSARPLSQAQLTYAAADVTHLRDVYEHLLRILAREERGAWVASEQAALSDPERLRVDPERQWERLKARTGNRRMLGVLRAIAAWREIEAQNANIPRQRMLKDESLLEIAATAPRTVEALARVRGVTRGFAEGKSGAGLLEAVEIALELPDAELPRPARGKGVDGPRASPALVALLKVLLAHQCEKHDVAQKLVATSDELDAFALEQDQAGPIMTGWRRDVFGEEALALCEGRLSLGVKGDRVELIRKGDAPT</sequence>
<dbReference type="GO" id="GO:0033890">
    <property type="term" value="F:ribonuclease D activity"/>
    <property type="evidence" value="ECO:0007669"/>
    <property type="project" value="UniProtKB-UniRule"/>
</dbReference>
<keyword evidence="4 6" id="KW-0378">Hydrolase</keyword>
<comment type="function">
    <text evidence="6">Exonuclease involved in the 3' processing of various precursor tRNAs. Initiates hydrolysis at the 3'-terminus of an RNA molecule and releases 5'-mononucleotides.</text>
</comment>
<dbReference type="PANTHER" id="PTHR47649">
    <property type="entry name" value="RIBONUCLEASE D"/>
    <property type="match status" value="1"/>
</dbReference>
<name>A0A511XCK1_9PROT</name>
<dbReference type="InterPro" id="IPR002121">
    <property type="entry name" value="HRDC_dom"/>
</dbReference>
<evidence type="ECO:0000259" key="7">
    <source>
        <dbReference type="PROSITE" id="PS50967"/>
    </source>
</evidence>
<dbReference type="EC" id="3.1.13.5" evidence="6"/>
<dbReference type="PANTHER" id="PTHR47649:SF1">
    <property type="entry name" value="RIBONUCLEASE D"/>
    <property type="match status" value="1"/>
</dbReference>
<reference evidence="8 9" key="1">
    <citation type="submission" date="2019-07" db="EMBL/GenBank/DDBJ databases">
        <title>Whole genome shotgun sequence of Acetobacter nitrogenifigens NBRC 105050.</title>
        <authorList>
            <person name="Hosoyama A."/>
            <person name="Uohara A."/>
            <person name="Ohji S."/>
            <person name="Ichikawa N."/>
        </authorList>
    </citation>
    <scope>NUCLEOTIDE SEQUENCE [LARGE SCALE GENOMIC DNA]</scope>
    <source>
        <strain evidence="8 9">NBRC 105050</strain>
    </source>
</reference>
<dbReference type="InterPro" id="IPR044876">
    <property type="entry name" value="HRDC_dom_sf"/>
</dbReference>
<dbReference type="GO" id="GO:0005737">
    <property type="term" value="C:cytoplasm"/>
    <property type="evidence" value="ECO:0007669"/>
    <property type="project" value="UniProtKB-SubCell"/>
</dbReference>
<dbReference type="InterPro" id="IPR036397">
    <property type="entry name" value="RNaseH_sf"/>
</dbReference>
<dbReference type="NCBIfam" id="TIGR01388">
    <property type="entry name" value="rnd"/>
    <property type="match status" value="1"/>
</dbReference>
<evidence type="ECO:0000256" key="4">
    <source>
        <dbReference type="ARBA" id="ARBA00022801"/>
    </source>
</evidence>
<comment type="similarity">
    <text evidence="6">Belongs to the RNase D family.</text>
</comment>